<keyword evidence="3 4" id="KW-0067">ATP-binding</keyword>
<protein>
    <recommendedName>
        <fullName evidence="4">5-formyltetrahydrofolate cyclo-ligase</fullName>
        <ecNumber evidence="4">6.3.3.2</ecNumber>
    </recommendedName>
</protein>
<dbReference type="InterPro" id="IPR024185">
    <property type="entry name" value="FTHF_cligase-like_sf"/>
</dbReference>
<dbReference type="Proteomes" id="UP001143362">
    <property type="component" value="Unassembled WGS sequence"/>
</dbReference>
<evidence type="ECO:0000256" key="1">
    <source>
        <dbReference type="ARBA" id="ARBA00010638"/>
    </source>
</evidence>
<dbReference type="InterPro" id="IPR002698">
    <property type="entry name" value="FTHF_cligase"/>
</dbReference>
<comment type="cofactor">
    <cofactor evidence="4">
        <name>Mg(2+)</name>
        <dbReference type="ChEBI" id="CHEBI:18420"/>
    </cofactor>
</comment>
<comment type="catalytic activity">
    <reaction evidence="4">
        <text>(6S)-5-formyl-5,6,7,8-tetrahydrofolate + ATP = (6R)-5,10-methenyltetrahydrofolate + ADP + phosphate</text>
        <dbReference type="Rhea" id="RHEA:10488"/>
        <dbReference type="ChEBI" id="CHEBI:30616"/>
        <dbReference type="ChEBI" id="CHEBI:43474"/>
        <dbReference type="ChEBI" id="CHEBI:57455"/>
        <dbReference type="ChEBI" id="CHEBI:57457"/>
        <dbReference type="ChEBI" id="CHEBI:456216"/>
        <dbReference type="EC" id="6.3.3.2"/>
    </reaction>
</comment>
<evidence type="ECO:0000313" key="6">
    <source>
        <dbReference type="EMBL" id="MCX2980071.1"/>
    </source>
</evidence>
<name>A0ABT3TE58_9GAMM</name>
<dbReference type="EMBL" id="SHNN01000001">
    <property type="protein sequence ID" value="MCX2980071.1"/>
    <property type="molecule type" value="Genomic_DNA"/>
</dbReference>
<organism evidence="6 7">
    <name type="scientific">Candidatus Litorirhabdus singularis</name>
    <dbReference type="NCBI Taxonomy" id="2518993"/>
    <lineage>
        <taxon>Bacteria</taxon>
        <taxon>Pseudomonadati</taxon>
        <taxon>Pseudomonadota</taxon>
        <taxon>Gammaproteobacteria</taxon>
        <taxon>Cellvibrionales</taxon>
        <taxon>Halieaceae</taxon>
        <taxon>Candidatus Litorirhabdus</taxon>
    </lineage>
</organism>
<comment type="similarity">
    <text evidence="1 4">Belongs to the 5-formyltetrahydrofolate cyclo-ligase family.</text>
</comment>
<dbReference type="EC" id="6.3.3.2" evidence="4"/>
<feature type="region of interest" description="Disordered" evidence="5">
    <location>
        <begin position="1"/>
        <end position="27"/>
    </location>
</feature>
<keyword evidence="4" id="KW-0460">Magnesium</keyword>
<comment type="caution">
    <text evidence="6">The sequence shown here is derived from an EMBL/GenBank/DDBJ whole genome shotgun (WGS) entry which is preliminary data.</text>
</comment>
<dbReference type="PANTHER" id="PTHR23407:SF1">
    <property type="entry name" value="5-FORMYLTETRAHYDROFOLATE CYCLO-LIGASE"/>
    <property type="match status" value="1"/>
</dbReference>
<keyword evidence="7" id="KW-1185">Reference proteome</keyword>
<sequence length="215" mass="24403">MSEFTPVTASSYNSKDNQAPPGQLQKRPLRRQLRAQRRALSSVQQAATAQAVAHHLLYHSLFRRARHVACYLASDGETDCTPSIRLCWRLGKQVYLPVTHAGQMTFRRYSRGDKLRRGGFNFLEPLPASPSYPSLEMDLVLTPLVGFTRQGERLGMGGGFYDRCFADDRLRRQRPTLLGLAHSFQQVETLPTLPHDRQLDAVVTDCELWMCGSRR</sequence>
<evidence type="ECO:0000256" key="2">
    <source>
        <dbReference type="ARBA" id="ARBA00022741"/>
    </source>
</evidence>
<dbReference type="SUPFAM" id="SSF100950">
    <property type="entry name" value="NagB/RpiA/CoA transferase-like"/>
    <property type="match status" value="1"/>
</dbReference>
<reference evidence="6" key="1">
    <citation type="submission" date="2019-02" db="EMBL/GenBank/DDBJ databases">
        <authorList>
            <person name="Li S.-H."/>
        </authorList>
    </citation>
    <scope>NUCLEOTIDE SEQUENCE</scope>
    <source>
        <strain evidence="6">IMCC14734</strain>
    </source>
</reference>
<evidence type="ECO:0000256" key="3">
    <source>
        <dbReference type="ARBA" id="ARBA00022840"/>
    </source>
</evidence>
<evidence type="ECO:0000256" key="5">
    <source>
        <dbReference type="SAM" id="MobiDB-lite"/>
    </source>
</evidence>
<dbReference type="PIRSF" id="PIRSF006806">
    <property type="entry name" value="FTHF_cligase"/>
    <property type="match status" value="1"/>
</dbReference>
<accession>A0ABT3TE58</accession>
<dbReference type="PANTHER" id="PTHR23407">
    <property type="entry name" value="ATPASE INHIBITOR/5-FORMYLTETRAHYDROFOLATE CYCLO-LIGASE"/>
    <property type="match status" value="1"/>
</dbReference>
<gene>
    <name evidence="6" type="ORF">EYC98_04230</name>
</gene>
<keyword evidence="6" id="KW-0436">Ligase</keyword>
<dbReference type="InterPro" id="IPR037171">
    <property type="entry name" value="NagB/RpiA_transferase-like"/>
</dbReference>
<dbReference type="NCBIfam" id="TIGR02727">
    <property type="entry name" value="MTHFS_bact"/>
    <property type="match status" value="1"/>
</dbReference>
<dbReference type="Pfam" id="PF01812">
    <property type="entry name" value="5-FTHF_cyc-lig"/>
    <property type="match status" value="1"/>
</dbReference>
<proteinExistence type="inferred from homology"/>
<dbReference type="GO" id="GO:0030272">
    <property type="term" value="F:5-formyltetrahydrofolate cyclo-ligase activity"/>
    <property type="evidence" value="ECO:0007669"/>
    <property type="project" value="UniProtKB-EC"/>
</dbReference>
<dbReference type="Gene3D" id="3.40.50.10420">
    <property type="entry name" value="NagB/RpiA/CoA transferase-like"/>
    <property type="match status" value="1"/>
</dbReference>
<feature type="compositionally biased region" description="Polar residues" evidence="5">
    <location>
        <begin position="1"/>
        <end position="17"/>
    </location>
</feature>
<keyword evidence="4" id="KW-0479">Metal-binding</keyword>
<evidence type="ECO:0000256" key="4">
    <source>
        <dbReference type="RuleBase" id="RU361279"/>
    </source>
</evidence>
<keyword evidence="2 4" id="KW-0547">Nucleotide-binding</keyword>
<evidence type="ECO:0000313" key="7">
    <source>
        <dbReference type="Proteomes" id="UP001143362"/>
    </source>
</evidence>